<dbReference type="Gene3D" id="1.10.260.40">
    <property type="entry name" value="lambda repressor-like DNA-binding domains"/>
    <property type="match status" value="1"/>
</dbReference>
<reference evidence="2 3" key="1">
    <citation type="submission" date="2021-03" db="EMBL/GenBank/DDBJ databases">
        <title>Complete genome of Polaribacter_sp.SM13.</title>
        <authorList>
            <person name="Jeong S.W."/>
            <person name="Bae J.W."/>
        </authorList>
    </citation>
    <scope>NUCLEOTIDE SEQUENCE [LARGE SCALE GENOMIC DNA]</scope>
    <source>
        <strain evidence="2 3">SM13</strain>
    </source>
</reference>
<protein>
    <submittedName>
        <fullName evidence="2">Helix-turn-helix transcriptional regulator</fullName>
    </submittedName>
</protein>
<accession>A0A975H8M5</accession>
<evidence type="ECO:0000313" key="2">
    <source>
        <dbReference type="EMBL" id="QTE21795.1"/>
    </source>
</evidence>
<dbReference type="SMART" id="SM00530">
    <property type="entry name" value="HTH_XRE"/>
    <property type="match status" value="1"/>
</dbReference>
<gene>
    <name evidence="2" type="ORF">J3359_13355</name>
</gene>
<dbReference type="KEGG" id="pcea:J3359_13355"/>
<dbReference type="Proteomes" id="UP000663920">
    <property type="component" value="Chromosome"/>
</dbReference>
<evidence type="ECO:0000313" key="3">
    <source>
        <dbReference type="Proteomes" id="UP000663920"/>
    </source>
</evidence>
<dbReference type="CDD" id="cd00093">
    <property type="entry name" value="HTH_XRE"/>
    <property type="match status" value="1"/>
</dbReference>
<dbReference type="GO" id="GO:0003677">
    <property type="term" value="F:DNA binding"/>
    <property type="evidence" value="ECO:0007669"/>
    <property type="project" value="InterPro"/>
</dbReference>
<name>A0A975H8M5_9FLAO</name>
<sequence length="204" mass="23978">MVEKPKFNLIMEKFSIQNIEKISSLNSELEVEKASNLFLKLRVLAKENESYQVLRKHLSKLIKDYEDKNWSSSDNITNEQIKESDLAEQIVQAESNFYSKRKEIIRKKLKESGLNQTDLAKILGHRKGYVSELINGIRPFSKEDLIIINRLFKIELENLIPTFIKEDKVLHIRKTLKSIPKSRIRLTKKDIDLNLENYIAQHRV</sequence>
<dbReference type="EMBL" id="CP071869">
    <property type="protein sequence ID" value="QTE21795.1"/>
    <property type="molecule type" value="Genomic_DNA"/>
</dbReference>
<proteinExistence type="predicted"/>
<dbReference type="SUPFAM" id="SSF47413">
    <property type="entry name" value="lambda repressor-like DNA-binding domains"/>
    <property type="match status" value="1"/>
</dbReference>
<keyword evidence="3" id="KW-1185">Reference proteome</keyword>
<dbReference type="Pfam" id="PF01381">
    <property type="entry name" value="HTH_3"/>
    <property type="match status" value="1"/>
</dbReference>
<dbReference type="AlphaFoldDB" id="A0A975H8M5"/>
<dbReference type="RefSeq" id="WP_208077346.1">
    <property type="nucleotide sequence ID" value="NZ_CP071869.1"/>
</dbReference>
<dbReference type="PROSITE" id="PS50943">
    <property type="entry name" value="HTH_CROC1"/>
    <property type="match status" value="1"/>
</dbReference>
<dbReference type="InterPro" id="IPR010982">
    <property type="entry name" value="Lambda_DNA-bd_dom_sf"/>
</dbReference>
<dbReference type="InterPro" id="IPR001387">
    <property type="entry name" value="Cro/C1-type_HTH"/>
</dbReference>
<organism evidence="2 3">
    <name type="scientific">Polaribacter cellanae</name>
    <dbReference type="NCBI Taxonomy" id="2818493"/>
    <lineage>
        <taxon>Bacteria</taxon>
        <taxon>Pseudomonadati</taxon>
        <taxon>Bacteroidota</taxon>
        <taxon>Flavobacteriia</taxon>
        <taxon>Flavobacteriales</taxon>
        <taxon>Flavobacteriaceae</taxon>
    </lineage>
</organism>
<feature type="domain" description="HTH cro/C1-type" evidence="1">
    <location>
        <begin position="105"/>
        <end position="159"/>
    </location>
</feature>
<evidence type="ECO:0000259" key="1">
    <source>
        <dbReference type="PROSITE" id="PS50943"/>
    </source>
</evidence>